<name>A0AAD1RPB4_PELCU</name>
<feature type="coiled-coil region" evidence="2">
    <location>
        <begin position="429"/>
        <end position="563"/>
    </location>
</feature>
<dbReference type="GO" id="GO:0019903">
    <property type="term" value="F:protein phosphatase binding"/>
    <property type="evidence" value="ECO:0007669"/>
    <property type="project" value="InterPro"/>
</dbReference>
<evidence type="ECO:0000256" key="1">
    <source>
        <dbReference type="ARBA" id="ARBA00006180"/>
    </source>
</evidence>
<reference evidence="5" key="1">
    <citation type="submission" date="2022-03" db="EMBL/GenBank/DDBJ databases">
        <authorList>
            <person name="Alioto T."/>
            <person name="Alioto T."/>
            <person name="Gomez Garrido J."/>
        </authorList>
    </citation>
    <scope>NUCLEOTIDE SEQUENCE</scope>
</reference>
<feature type="compositionally biased region" description="Low complexity" evidence="3">
    <location>
        <begin position="116"/>
        <end position="133"/>
    </location>
</feature>
<dbReference type="PANTHER" id="PTHR12634">
    <property type="entry name" value="SIT4 YEAST -ASSOCIATING PROTEIN-RELATED"/>
    <property type="match status" value="1"/>
</dbReference>
<dbReference type="GO" id="GO:0005829">
    <property type="term" value="C:cytosol"/>
    <property type="evidence" value="ECO:0007669"/>
    <property type="project" value="TreeGrafter"/>
</dbReference>
<dbReference type="Pfam" id="PF01465">
    <property type="entry name" value="GRIP"/>
    <property type="match status" value="1"/>
</dbReference>
<feature type="region of interest" description="Disordered" evidence="3">
    <location>
        <begin position="687"/>
        <end position="707"/>
    </location>
</feature>
<evidence type="ECO:0000313" key="5">
    <source>
        <dbReference type="EMBL" id="CAH2275369.1"/>
    </source>
</evidence>
<feature type="compositionally biased region" description="Polar residues" evidence="3">
    <location>
        <begin position="1416"/>
        <end position="1441"/>
    </location>
</feature>
<feature type="domain" description="GRIP" evidence="4">
    <location>
        <begin position="640"/>
        <end position="690"/>
    </location>
</feature>
<feature type="compositionally biased region" description="Acidic residues" evidence="3">
    <location>
        <begin position="1208"/>
        <end position="1218"/>
    </location>
</feature>
<feature type="compositionally biased region" description="Polar residues" evidence="3">
    <location>
        <begin position="921"/>
        <end position="931"/>
    </location>
</feature>
<feature type="region of interest" description="Disordered" evidence="3">
    <location>
        <begin position="1344"/>
        <end position="1377"/>
    </location>
</feature>
<feature type="compositionally biased region" description="Basic and acidic residues" evidence="3">
    <location>
        <begin position="13"/>
        <end position="25"/>
    </location>
</feature>
<feature type="compositionally biased region" description="Polar residues" evidence="3">
    <location>
        <begin position="1453"/>
        <end position="1462"/>
    </location>
</feature>
<dbReference type="Pfam" id="PF04499">
    <property type="entry name" value="SAPS"/>
    <property type="match status" value="1"/>
</dbReference>
<keyword evidence="2" id="KW-0175">Coiled coil</keyword>
<feature type="region of interest" description="Disordered" evidence="3">
    <location>
        <begin position="1411"/>
        <end position="1462"/>
    </location>
</feature>
<dbReference type="PANTHER" id="PTHR12634:SF15">
    <property type="entry name" value="SERINE_THREONINE-PROTEIN PHOSPHATASE 6 REGULATORY SUBUNIT 2"/>
    <property type="match status" value="1"/>
</dbReference>
<sequence length="1462" mass="164995">MEKLGMNFGGGPSKKDLQETVESQRKQLQQYQSRLKDVVRAYKSLLKEKEALEASLRVLSNSQEPGFLVSEPEDNHDDQRSTYSEDSVDTAGSVPSARGGETSEDEKQDSAIQGCGVVAEEASSSESGVSTASGEGGLMVSGEPDRRIVQLKNQLATLTSALATVTQEKSRMEASYQADKRKAKQEMEELMQSMTEDKSGLRAEVQSLQEQLNETKARLIGQQHDRAQEQTDHAVMLRELQRLVQGERDNRQEVELRLEEARQEIAKRSELSGRADAADEQNRKLRKELEELKRELQEARRQRAEPDPAVEELQKELCRMKGELEALVQEERKKRLEEDQQNLQRFLQEEERIRSLETQVSEMSELLGAAETSKQRDQITIRKLRDRIAQLETENRTLAMATNLNPTTEALKPTTGENVEEGADQRATALFYQQEFQQLKDEFERYKARAQGVLRTKGSREGELESGKKQMAELKEKYVSLKLSAEEAESKHRTEMENARKELTLLAQSHRQELEAVRRESWEKMARLEEELRQHRERVMAVLSEKEQELERLREAKNTSNVTLPVSDPLGNGLELPQSNSSAFLVYAEQLSRKEADLGNLRRRKHELEAELQSMQERLAEQREETDNLREQVEKAIRDRRREGANMEYLKNVLLGFLTLPDPRGRQHTLSALLAVLHFSPEERSAALRAQDASRTSRYSQDEDQQSNASQTLCDLIRLSRDQCNQMQESLETDPLLVTLESQQCVEQLLHNMFNWEQTESCVVSGTQILLTLLETRRPSVDPLLDSLPQGYERSLTVNSSILQGIEPRLKDFHNLLQHPPKKESILTTIGVLEEPLGNARLHVTRLIAALLHTNTPSINQELCQLGTMDLLLDLFFRYSWNNFLHFQVELCIASVLSHCLHEGKSASHTEERKEEEEALNGNTDNSQTSVPEQEDLMVTHLFQKCCLVQRILDAWETNDRIQAEGGRRRGNMGHLTRIANTVVQNMEKGPMQAQISDFITDLPEDCRGRWESFVEETLTETNRRNTVDLISTHHLHSSSEDEDIDSAFPNELSVQQAFSDYQIQQMTANFVDQFGFNDEEFAEQEDNINSCMAPYQLFQILSRPHQLQHSGLQFYSHLHKNAPFDRIAEINFNMEVDDDNPNAALFEACCSERIQQFDDEEEDIWEEKEIGYGTQVKSRMRFGVSQSSEDSSRSDMDNGEPTGSPASDEEEDVEEGRDVETPPALSPISSSPPTQDPPPNSEGWTAVFEPVNSKPPAPCVALDVGSNVWDAPVPETSTPEEKGWAKFTDFQPFCCSESGPRCSSPVDTESSGSEGNTKHSQDKFFSATSPCAWNVCVARKAPIVGSDSGSSGGSDSEEEEKTNIVTETISTGAGHETIRLTMDTKNEKATFSSPDGLGLDQLNIKDTRSAKELHSCNTSDEAQTQEQGETSQSATNTQCTCRDKSRGDLTLTPETTLNGPA</sequence>
<dbReference type="EMBL" id="OW240914">
    <property type="protein sequence ID" value="CAH2275369.1"/>
    <property type="molecule type" value="Genomic_DNA"/>
</dbReference>
<accession>A0AAD1RPB4</accession>
<feature type="region of interest" description="Disordered" evidence="3">
    <location>
        <begin position="60"/>
        <end position="141"/>
    </location>
</feature>
<feature type="compositionally biased region" description="Polar residues" evidence="3">
    <location>
        <begin position="1306"/>
        <end position="1316"/>
    </location>
</feature>
<proteinExistence type="inferred from homology"/>
<dbReference type="InterPro" id="IPR000237">
    <property type="entry name" value="GRIP_dom"/>
</dbReference>
<dbReference type="Gene3D" id="1.10.220.60">
    <property type="entry name" value="GRIP domain"/>
    <property type="match status" value="1"/>
</dbReference>
<dbReference type="InterPro" id="IPR007587">
    <property type="entry name" value="SAPS"/>
</dbReference>
<protein>
    <submittedName>
        <fullName evidence="5">Serine threonine- phosphatase 6 regulatory subunit 2 isoform X1</fullName>
    </submittedName>
</protein>
<feature type="region of interest" description="Disordered" evidence="3">
    <location>
        <begin position="1178"/>
        <end position="1261"/>
    </location>
</feature>
<comment type="similarity">
    <text evidence="1">Belongs to the SAPS family.</text>
</comment>
<dbReference type="GO" id="GO:0019888">
    <property type="term" value="F:protein phosphatase regulator activity"/>
    <property type="evidence" value="ECO:0007669"/>
    <property type="project" value="TreeGrafter"/>
</dbReference>
<feature type="compositionally biased region" description="Low complexity" evidence="3">
    <location>
        <begin position="1223"/>
        <end position="1234"/>
    </location>
</feature>
<dbReference type="Proteomes" id="UP001295444">
    <property type="component" value="Chromosome 03"/>
</dbReference>
<feature type="region of interest" description="Disordered" evidence="3">
    <location>
        <begin position="1299"/>
        <end position="1323"/>
    </location>
</feature>
<dbReference type="SMART" id="SM00755">
    <property type="entry name" value="Grip"/>
    <property type="match status" value="1"/>
</dbReference>
<evidence type="ECO:0000256" key="3">
    <source>
        <dbReference type="SAM" id="MobiDB-lite"/>
    </source>
</evidence>
<keyword evidence="6" id="KW-1185">Reference proteome</keyword>
<evidence type="ECO:0000256" key="2">
    <source>
        <dbReference type="SAM" id="Coils"/>
    </source>
</evidence>
<organism evidence="5 6">
    <name type="scientific">Pelobates cultripes</name>
    <name type="common">Western spadefoot toad</name>
    <dbReference type="NCBI Taxonomy" id="61616"/>
    <lineage>
        <taxon>Eukaryota</taxon>
        <taxon>Metazoa</taxon>
        <taxon>Chordata</taxon>
        <taxon>Craniata</taxon>
        <taxon>Vertebrata</taxon>
        <taxon>Euteleostomi</taxon>
        <taxon>Amphibia</taxon>
        <taxon>Batrachia</taxon>
        <taxon>Anura</taxon>
        <taxon>Pelobatoidea</taxon>
        <taxon>Pelobatidae</taxon>
        <taxon>Pelobates</taxon>
    </lineage>
</organism>
<feature type="region of interest" description="Disordered" evidence="3">
    <location>
        <begin position="905"/>
        <end position="931"/>
    </location>
</feature>
<dbReference type="PROSITE" id="PS50913">
    <property type="entry name" value="GRIP"/>
    <property type="match status" value="1"/>
</dbReference>
<feature type="coiled-coil region" evidence="2">
    <location>
        <begin position="148"/>
        <end position="401"/>
    </location>
</feature>
<feature type="region of interest" description="Disordered" evidence="3">
    <location>
        <begin position="1"/>
        <end position="32"/>
    </location>
</feature>
<gene>
    <name evidence="5" type="ORF">PECUL_23A044932</name>
</gene>
<evidence type="ECO:0000259" key="4">
    <source>
        <dbReference type="PROSITE" id="PS50913"/>
    </source>
</evidence>
<evidence type="ECO:0000313" key="6">
    <source>
        <dbReference type="Proteomes" id="UP001295444"/>
    </source>
</evidence>
<feature type="coiled-coil region" evidence="2">
    <location>
        <begin position="591"/>
        <end position="643"/>
    </location>
</feature>
<dbReference type="GO" id="GO:0005634">
    <property type="term" value="C:nucleus"/>
    <property type="evidence" value="ECO:0007669"/>
    <property type="project" value="TreeGrafter"/>
</dbReference>